<evidence type="ECO:0000313" key="1">
    <source>
        <dbReference type="EMBL" id="GFY00203.1"/>
    </source>
</evidence>
<dbReference type="AlphaFoldDB" id="A0A8X6V9W1"/>
<dbReference type="Proteomes" id="UP000887159">
    <property type="component" value="Unassembled WGS sequence"/>
</dbReference>
<reference evidence="1" key="1">
    <citation type="submission" date="2020-08" db="EMBL/GenBank/DDBJ databases">
        <title>Multicomponent nature underlies the extraordinary mechanical properties of spider dragline silk.</title>
        <authorList>
            <person name="Kono N."/>
            <person name="Nakamura H."/>
            <person name="Mori M."/>
            <person name="Yoshida Y."/>
            <person name="Ohtoshi R."/>
            <person name="Malay A.D."/>
            <person name="Moran D.A.P."/>
            <person name="Tomita M."/>
            <person name="Numata K."/>
            <person name="Arakawa K."/>
        </authorList>
    </citation>
    <scope>NUCLEOTIDE SEQUENCE</scope>
</reference>
<organism evidence="1 2">
    <name type="scientific">Trichonephila clavipes</name>
    <name type="common">Golden silk orbweaver</name>
    <name type="synonym">Nephila clavipes</name>
    <dbReference type="NCBI Taxonomy" id="2585209"/>
    <lineage>
        <taxon>Eukaryota</taxon>
        <taxon>Metazoa</taxon>
        <taxon>Ecdysozoa</taxon>
        <taxon>Arthropoda</taxon>
        <taxon>Chelicerata</taxon>
        <taxon>Arachnida</taxon>
        <taxon>Araneae</taxon>
        <taxon>Araneomorphae</taxon>
        <taxon>Entelegynae</taxon>
        <taxon>Araneoidea</taxon>
        <taxon>Nephilidae</taxon>
        <taxon>Trichonephila</taxon>
    </lineage>
</organism>
<evidence type="ECO:0000313" key="2">
    <source>
        <dbReference type="Proteomes" id="UP000887159"/>
    </source>
</evidence>
<protein>
    <submittedName>
        <fullName evidence="1">Uncharacterized protein</fullName>
    </submittedName>
</protein>
<accession>A0A8X6V9W1</accession>
<comment type="caution">
    <text evidence="1">The sequence shown here is derived from an EMBL/GenBank/DDBJ whole genome shotgun (WGS) entry which is preliminary data.</text>
</comment>
<keyword evidence="2" id="KW-1185">Reference proteome</keyword>
<sequence>MGRCLPSTHLTYCWENVRTNSSPTSAAAWTLSSKTMAAATLDAAFQTGVSSTTSLMPEWRHVTFSD</sequence>
<gene>
    <name evidence="1" type="ORF">TNCV_2835601</name>
</gene>
<proteinExistence type="predicted"/>
<dbReference type="EMBL" id="BMAU01021217">
    <property type="protein sequence ID" value="GFY00203.1"/>
    <property type="molecule type" value="Genomic_DNA"/>
</dbReference>
<name>A0A8X6V9W1_TRICX</name>